<accession>A0A6C0AQA7</accession>
<sequence length="120" mass="13001">MIPSLKQLVVAMIVLVLIDAVWLLTVGRLAVSMTEAIQGSPVVFRVLGAVVVYVALAYLIYQPNTVLEAGLMGSAVYAVYDFTSYSILKKYDLKIAIADTVWGGVLFAATKAALKYLKLE</sequence>
<protein>
    <recommendedName>
        <fullName evidence="3">DUF2177 family protein</fullName>
    </recommendedName>
</protein>
<dbReference type="InterPro" id="IPR018687">
    <property type="entry name" value="DUF2177_membr"/>
</dbReference>
<keyword evidence="1" id="KW-0812">Transmembrane</keyword>
<dbReference type="AlphaFoldDB" id="A0A6C0AQA7"/>
<evidence type="ECO:0008006" key="3">
    <source>
        <dbReference type="Google" id="ProtNLM"/>
    </source>
</evidence>
<dbReference type="EMBL" id="MN740760">
    <property type="protein sequence ID" value="QHS81786.1"/>
    <property type="molecule type" value="Genomic_DNA"/>
</dbReference>
<dbReference type="Pfam" id="PF09945">
    <property type="entry name" value="DUF2177"/>
    <property type="match status" value="1"/>
</dbReference>
<feature type="transmembrane region" description="Helical" evidence="1">
    <location>
        <begin position="67"/>
        <end position="88"/>
    </location>
</feature>
<reference evidence="2" key="1">
    <citation type="journal article" date="2020" name="Nature">
        <title>Giant virus diversity and host interactions through global metagenomics.</title>
        <authorList>
            <person name="Schulz F."/>
            <person name="Roux S."/>
            <person name="Paez-Espino D."/>
            <person name="Jungbluth S."/>
            <person name="Walsh D.A."/>
            <person name="Denef V.J."/>
            <person name="McMahon K.D."/>
            <person name="Konstantinidis K.T."/>
            <person name="Eloe-Fadrosh E.A."/>
            <person name="Kyrpides N.C."/>
            <person name="Woyke T."/>
        </authorList>
    </citation>
    <scope>NUCLEOTIDE SEQUENCE</scope>
    <source>
        <strain evidence="2">GVMAG-S-1101164-72</strain>
    </source>
</reference>
<feature type="transmembrane region" description="Helical" evidence="1">
    <location>
        <begin position="6"/>
        <end position="30"/>
    </location>
</feature>
<organism evidence="2">
    <name type="scientific">viral metagenome</name>
    <dbReference type="NCBI Taxonomy" id="1070528"/>
    <lineage>
        <taxon>unclassified sequences</taxon>
        <taxon>metagenomes</taxon>
        <taxon>organismal metagenomes</taxon>
    </lineage>
</organism>
<keyword evidence="1" id="KW-1133">Transmembrane helix</keyword>
<keyword evidence="1" id="KW-0472">Membrane</keyword>
<proteinExistence type="predicted"/>
<feature type="transmembrane region" description="Helical" evidence="1">
    <location>
        <begin position="42"/>
        <end position="61"/>
    </location>
</feature>
<name>A0A6C0AQA7_9ZZZZ</name>
<evidence type="ECO:0000313" key="2">
    <source>
        <dbReference type="EMBL" id="QHS81786.1"/>
    </source>
</evidence>
<evidence type="ECO:0000256" key="1">
    <source>
        <dbReference type="SAM" id="Phobius"/>
    </source>
</evidence>